<dbReference type="GO" id="GO:0005783">
    <property type="term" value="C:endoplasmic reticulum"/>
    <property type="evidence" value="ECO:0007669"/>
    <property type="project" value="TreeGrafter"/>
</dbReference>
<dbReference type="EMBL" id="JADGMS010000012">
    <property type="protein sequence ID" value="KAF9671709.1"/>
    <property type="molecule type" value="Genomic_DNA"/>
</dbReference>
<evidence type="ECO:0000313" key="11">
    <source>
        <dbReference type="Proteomes" id="UP000657918"/>
    </source>
</evidence>
<feature type="domain" description="GB1/RHD3-type G" evidence="9">
    <location>
        <begin position="1"/>
        <end position="213"/>
    </location>
</feature>
<dbReference type="Proteomes" id="UP000657918">
    <property type="component" value="Unassembled WGS sequence"/>
</dbReference>
<dbReference type="GO" id="GO:0003924">
    <property type="term" value="F:GTPase activity"/>
    <property type="evidence" value="ECO:0007669"/>
    <property type="project" value="TreeGrafter"/>
</dbReference>
<dbReference type="OrthoDB" id="1597724at2759"/>
<name>A0A835JNK8_9ROSI</name>
<dbReference type="PROSITE" id="PS51715">
    <property type="entry name" value="G_GB1_RHD3"/>
    <property type="match status" value="1"/>
</dbReference>
<reference evidence="10 11" key="1">
    <citation type="submission" date="2020-10" db="EMBL/GenBank/DDBJ databases">
        <title>Plant Genome Project.</title>
        <authorList>
            <person name="Zhang R.-G."/>
        </authorList>
    </citation>
    <scope>NUCLEOTIDE SEQUENCE [LARGE SCALE GENOMIC DNA]</scope>
    <source>
        <strain evidence="10">FAFU-HL-1</strain>
        <tissue evidence="10">Leaf</tissue>
    </source>
</reference>
<dbReference type="GO" id="GO:0005525">
    <property type="term" value="F:GTP binding"/>
    <property type="evidence" value="ECO:0007669"/>
    <property type="project" value="UniProtKB-KW"/>
</dbReference>
<evidence type="ECO:0000256" key="4">
    <source>
        <dbReference type="ARBA" id="ARBA00022824"/>
    </source>
</evidence>
<dbReference type="Gene3D" id="3.40.50.300">
    <property type="entry name" value="P-loop containing nucleotide triphosphate hydrolases"/>
    <property type="match status" value="1"/>
</dbReference>
<keyword evidence="4" id="KW-0256">Endoplasmic reticulum</keyword>
<comment type="similarity">
    <text evidence="8">Belongs to the TRAFAC class dynamin-like GTPase superfamily. GB1/RHD3 GTPase family.</text>
</comment>
<dbReference type="GO" id="GO:0016320">
    <property type="term" value="P:endoplasmic reticulum membrane fusion"/>
    <property type="evidence" value="ECO:0007669"/>
    <property type="project" value="TreeGrafter"/>
</dbReference>
<keyword evidence="7" id="KW-0472">Membrane</keyword>
<dbReference type="PANTHER" id="PTHR45923">
    <property type="entry name" value="PROTEIN SEY1"/>
    <property type="match status" value="1"/>
</dbReference>
<keyword evidence="6" id="KW-0342">GTP-binding</keyword>
<dbReference type="PANTHER" id="PTHR45923:SF20">
    <property type="entry name" value="PROTEIN ROOT HAIR DEFECTIVE 3 HOMOLOG 2"/>
    <property type="match status" value="1"/>
</dbReference>
<evidence type="ECO:0000256" key="6">
    <source>
        <dbReference type="ARBA" id="ARBA00023134"/>
    </source>
</evidence>
<protein>
    <recommendedName>
        <fullName evidence="9">GB1/RHD3-type G domain-containing protein</fullName>
    </recommendedName>
</protein>
<evidence type="ECO:0000256" key="7">
    <source>
        <dbReference type="ARBA" id="ARBA00023136"/>
    </source>
</evidence>
<keyword evidence="1" id="KW-0812">Transmembrane</keyword>
<dbReference type="SUPFAM" id="SSF52540">
    <property type="entry name" value="P-loop containing nucleoside triphosphate hydrolases"/>
    <property type="match status" value="1"/>
</dbReference>
<comment type="caution">
    <text evidence="10">The sequence shown here is derived from an EMBL/GenBank/DDBJ whole genome shotgun (WGS) entry which is preliminary data.</text>
</comment>
<dbReference type="InterPro" id="IPR008803">
    <property type="entry name" value="RHD3/Sey1"/>
</dbReference>
<keyword evidence="3" id="KW-0378">Hydrolase</keyword>
<dbReference type="InterPro" id="IPR030386">
    <property type="entry name" value="G_GB1_RHD3_dom"/>
</dbReference>
<dbReference type="InterPro" id="IPR046758">
    <property type="entry name" value="Sey1/RHD3-like_3HB"/>
</dbReference>
<evidence type="ECO:0000256" key="2">
    <source>
        <dbReference type="ARBA" id="ARBA00022741"/>
    </source>
</evidence>
<keyword evidence="11" id="KW-1185">Reference proteome</keyword>
<organism evidence="10 11">
    <name type="scientific">Salix dunnii</name>
    <dbReference type="NCBI Taxonomy" id="1413687"/>
    <lineage>
        <taxon>Eukaryota</taxon>
        <taxon>Viridiplantae</taxon>
        <taxon>Streptophyta</taxon>
        <taxon>Embryophyta</taxon>
        <taxon>Tracheophyta</taxon>
        <taxon>Spermatophyta</taxon>
        <taxon>Magnoliopsida</taxon>
        <taxon>eudicotyledons</taxon>
        <taxon>Gunneridae</taxon>
        <taxon>Pentapetalae</taxon>
        <taxon>rosids</taxon>
        <taxon>fabids</taxon>
        <taxon>Malpighiales</taxon>
        <taxon>Salicaceae</taxon>
        <taxon>Saliceae</taxon>
        <taxon>Salix</taxon>
    </lineage>
</organism>
<evidence type="ECO:0000256" key="8">
    <source>
        <dbReference type="PROSITE-ProRule" id="PRU01052"/>
    </source>
</evidence>
<evidence type="ECO:0000313" key="10">
    <source>
        <dbReference type="EMBL" id="KAF9671709.1"/>
    </source>
</evidence>
<dbReference type="InterPro" id="IPR027417">
    <property type="entry name" value="P-loop_NTPase"/>
</dbReference>
<dbReference type="Pfam" id="PF05879">
    <property type="entry name" value="RHD3_GTPase"/>
    <property type="match status" value="1"/>
</dbReference>
<evidence type="ECO:0000256" key="5">
    <source>
        <dbReference type="ARBA" id="ARBA00022989"/>
    </source>
</evidence>
<dbReference type="Pfam" id="PF20428">
    <property type="entry name" value="Sey1_3HB"/>
    <property type="match status" value="1"/>
</dbReference>
<keyword evidence="5" id="KW-1133">Transmembrane helix</keyword>
<keyword evidence="2" id="KW-0547">Nucleotide-binding</keyword>
<evidence type="ECO:0000256" key="1">
    <source>
        <dbReference type="ARBA" id="ARBA00022692"/>
    </source>
</evidence>
<evidence type="ECO:0000259" key="9">
    <source>
        <dbReference type="PROSITE" id="PS51715"/>
    </source>
</evidence>
<accession>A0A835JNK8</accession>
<dbReference type="AlphaFoldDB" id="A0A835JNK8"/>
<sequence length="401" mass="45313">MAEDCCSFQLISGDGVLNMEGLENFSRTTNLSQRGVSYDVVAIMGPQSSGKSTLLNKLFQTDFRMMEGQDGATFEKQSALFALAIADTVIINMWCHDIGREHAAHIPLLKTVFEAMARSFRSSKTSLLFVLRDQTKTPLEVMQRLLRQDIEKIWAAIAHADARKRTPLDEFFNVEITALPSYEFDEKKFTEQVARLRQRFFLPISLGGLAGDRKDDQPASGLPLRAQQIWKTVKMNKDLDLPPPQVMVATFRCEEIAKEKLSRLKLDETWLAMGEALKSGPVSEFGEKLSCILENCLCQYDMETINYEESIRNDTRRKLEAKALKTAAVMEVVCPAYEDMLRHLRSNALKSLQTSLEGTVKEASRDGFEAAVDSCCQSRMLKFEQGCEDATIRQVKDFAWT</sequence>
<gene>
    <name evidence="10" type="ORF">SADUNF_Sadunf12G0075700</name>
</gene>
<evidence type="ECO:0000256" key="3">
    <source>
        <dbReference type="ARBA" id="ARBA00022801"/>
    </source>
</evidence>
<proteinExistence type="inferred from homology"/>